<dbReference type="GO" id="GO:0008157">
    <property type="term" value="F:protein phosphatase 1 binding"/>
    <property type="evidence" value="ECO:0007669"/>
    <property type="project" value="TreeGrafter"/>
</dbReference>
<dbReference type="PANTHER" id="PTHR12307">
    <property type="entry name" value="PROTEIN PHOSPHATASE 1 REGULATORY SUBUNIT"/>
    <property type="match status" value="1"/>
</dbReference>
<proteinExistence type="predicted"/>
<dbReference type="PANTHER" id="PTHR12307:SF36">
    <property type="entry name" value="GLYCOGEN-BINDING SUBUNIT 76A"/>
    <property type="match status" value="1"/>
</dbReference>
<feature type="domain" description="CBM21" evidence="2">
    <location>
        <begin position="15"/>
        <end position="131"/>
    </location>
</feature>
<dbReference type="Gene3D" id="2.60.40.2440">
    <property type="entry name" value="Carbohydrate binding type-21 domain"/>
    <property type="match status" value="2"/>
</dbReference>
<keyword evidence="1" id="KW-0732">Signal</keyword>
<accession>A0A840BR80</accession>
<keyword evidence="4" id="KW-1185">Reference proteome</keyword>
<dbReference type="Proteomes" id="UP000561045">
    <property type="component" value="Unassembled WGS sequence"/>
</dbReference>
<feature type="chain" id="PRO_5032810194" description="CBM21 domain-containing protein" evidence="1">
    <location>
        <begin position="20"/>
        <end position="260"/>
    </location>
</feature>
<name>A0A840BR80_9RHOO</name>
<dbReference type="PROSITE" id="PS51159">
    <property type="entry name" value="CBM21"/>
    <property type="match status" value="2"/>
</dbReference>
<feature type="signal peptide" evidence="1">
    <location>
        <begin position="1"/>
        <end position="19"/>
    </location>
</feature>
<evidence type="ECO:0000259" key="2">
    <source>
        <dbReference type="PROSITE" id="PS51159"/>
    </source>
</evidence>
<dbReference type="InterPro" id="IPR050782">
    <property type="entry name" value="PP1_regulatory_subunit_3"/>
</dbReference>
<evidence type="ECO:0000313" key="3">
    <source>
        <dbReference type="EMBL" id="MBB4014182.1"/>
    </source>
</evidence>
<feature type="domain" description="CBM21" evidence="2">
    <location>
        <begin position="140"/>
        <end position="256"/>
    </location>
</feature>
<protein>
    <recommendedName>
        <fullName evidence="2">CBM21 domain-containing protein</fullName>
    </recommendedName>
</protein>
<organism evidence="3 4">
    <name type="scientific">Niveibacterium umoris</name>
    <dbReference type="NCBI Taxonomy" id="1193620"/>
    <lineage>
        <taxon>Bacteria</taxon>
        <taxon>Pseudomonadati</taxon>
        <taxon>Pseudomonadota</taxon>
        <taxon>Betaproteobacteria</taxon>
        <taxon>Rhodocyclales</taxon>
        <taxon>Rhodocyclaceae</taxon>
        <taxon>Niveibacterium</taxon>
    </lineage>
</organism>
<dbReference type="InterPro" id="IPR038175">
    <property type="entry name" value="CBM21_dom_sf"/>
</dbReference>
<dbReference type="EMBL" id="JACIET010000002">
    <property type="protein sequence ID" value="MBB4014182.1"/>
    <property type="molecule type" value="Genomic_DNA"/>
</dbReference>
<gene>
    <name evidence="3" type="ORF">GGR36_003528</name>
</gene>
<dbReference type="InterPro" id="IPR005036">
    <property type="entry name" value="CBM21_dom"/>
</dbReference>
<dbReference type="Pfam" id="PF03370">
    <property type="entry name" value="CBM_21"/>
    <property type="match status" value="2"/>
</dbReference>
<comment type="caution">
    <text evidence="3">The sequence shown here is derived from an EMBL/GenBank/DDBJ whole genome shotgun (WGS) entry which is preliminary data.</text>
</comment>
<evidence type="ECO:0000256" key="1">
    <source>
        <dbReference type="SAM" id="SignalP"/>
    </source>
</evidence>
<sequence length="260" mass="29200">MNKLFAAIAVILFAHAAVAADEIKLLRSQSTVSAYYQVGLQSVRFEALVKNLAYAKQVYAHLKKPDGSWIDVPLAYSRPADNGNEVWAGNFNDSDATGLTYQSWDLEFALRYKVNGIEYWDNNGGQNYKQAKDSGSLMPSTVLFDRFVDTGNPVTVYGTRYYGSVSLKDIGSNKQVEIRYTTDGWKTTRSAWAVWNGGFWRSYYSSATNPNQYGVEEWAYGLTLPAGTTRIEYAVAYTVNGTTYWDNNFGRNYVVAVKMQ</sequence>
<dbReference type="GO" id="GO:0000164">
    <property type="term" value="C:protein phosphatase type 1 complex"/>
    <property type="evidence" value="ECO:0007669"/>
    <property type="project" value="TreeGrafter"/>
</dbReference>
<evidence type="ECO:0000313" key="4">
    <source>
        <dbReference type="Proteomes" id="UP000561045"/>
    </source>
</evidence>
<reference evidence="3 4" key="1">
    <citation type="submission" date="2020-08" db="EMBL/GenBank/DDBJ databases">
        <title>Genomic Encyclopedia of Type Strains, Phase IV (KMG-IV): sequencing the most valuable type-strain genomes for metagenomic binning, comparative biology and taxonomic classification.</title>
        <authorList>
            <person name="Goeker M."/>
        </authorList>
    </citation>
    <scope>NUCLEOTIDE SEQUENCE [LARGE SCALE GENOMIC DNA]</scope>
    <source>
        <strain evidence="3 4">DSM 106739</strain>
    </source>
</reference>
<dbReference type="AlphaFoldDB" id="A0A840BR80"/>
<dbReference type="RefSeq" id="WP_183636069.1">
    <property type="nucleotide sequence ID" value="NZ_BAABLE010000005.1"/>
</dbReference>